<sequence length="150" mass="17707">MAGYNLQQLSEVTGIPRSTVAYYRDKYRQYFNMKGKGRNRRYLEPTEEVLLLIAELSADNKSQQEIEEALQEQFQQIHDIEEIRQDSRGTGQQLEKSLAIITESLQVMAEQKKEIEDLKDRVRQLEKKALEEEKQEAPERKNFFQRLLGK</sequence>
<reference evidence="3 4" key="1">
    <citation type="submission" date="2019-04" db="EMBL/GenBank/DDBJ databases">
        <title>Isachenkonia alkalipeptolytica gen. nov. sp. nov. a new anaerobic, alkiliphilic organothrophic bacterium capable to reduce synthesized ferrihydrite isolated from a soda lake.</title>
        <authorList>
            <person name="Toshchakov S.V."/>
            <person name="Zavarzina D.G."/>
            <person name="Zhilina T.N."/>
            <person name="Kostrikina N.A."/>
            <person name="Kublanov I.V."/>
        </authorList>
    </citation>
    <scope>NUCLEOTIDE SEQUENCE [LARGE SCALE GENOMIC DNA]</scope>
    <source>
        <strain evidence="3 4">Z-1701</strain>
    </source>
</reference>
<dbReference type="Proteomes" id="UP000449710">
    <property type="component" value="Unassembled WGS sequence"/>
</dbReference>
<protein>
    <submittedName>
        <fullName evidence="3">MerR family transcriptional regulator</fullName>
    </submittedName>
</protein>
<dbReference type="AlphaFoldDB" id="A0AA44BGC7"/>
<evidence type="ECO:0000313" key="4">
    <source>
        <dbReference type="Proteomes" id="UP000449710"/>
    </source>
</evidence>
<dbReference type="GO" id="GO:0006355">
    <property type="term" value="P:regulation of DNA-templated transcription"/>
    <property type="evidence" value="ECO:0007669"/>
    <property type="project" value="InterPro"/>
</dbReference>
<proteinExistence type="predicted"/>
<comment type="caution">
    <text evidence="3">The sequence shown here is derived from an EMBL/GenBank/DDBJ whole genome shotgun (WGS) entry which is preliminary data.</text>
</comment>
<evidence type="ECO:0000256" key="1">
    <source>
        <dbReference type="SAM" id="MobiDB-lite"/>
    </source>
</evidence>
<dbReference type="GO" id="GO:0003677">
    <property type="term" value="F:DNA binding"/>
    <property type="evidence" value="ECO:0007669"/>
    <property type="project" value="InterPro"/>
</dbReference>
<dbReference type="RefSeq" id="WP_160723578.1">
    <property type="nucleotide sequence ID" value="NZ_SUMG01000041.1"/>
</dbReference>
<dbReference type="EMBL" id="SUMG01000041">
    <property type="protein sequence ID" value="NBG89670.1"/>
    <property type="molecule type" value="Genomic_DNA"/>
</dbReference>
<feature type="compositionally biased region" description="Basic and acidic residues" evidence="1">
    <location>
        <begin position="131"/>
        <end position="142"/>
    </location>
</feature>
<keyword evidence="4" id="KW-1185">Reference proteome</keyword>
<feature type="region of interest" description="Disordered" evidence="1">
    <location>
        <begin position="131"/>
        <end position="150"/>
    </location>
</feature>
<accession>A0AA44BGC7</accession>
<dbReference type="InterPro" id="IPR000551">
    <property type="entry name" value="MerR-type_HTH_dom"/>
</dbReference>
<name>A0AA44BGC7_9CLOT</name>
<dbReference type="Gene3D" id="1.10.1660.10">
    <property type="match status" value="1"/>
</dbReference>
<gene>
    <name evidence="3" type="ORF">ISALK_14385</name>
</gene>
<dbReference type="InterPro" id="IPR009061">
    <property type="entry name" value="DNA-bd_dom_put_sf"/>
</dbReference>
<evidence type="ECO:0000313" key="3">
    <source>
        <dbReference type="EMBL" id="NBG89670.1"/>
    </source>
</evidence>
<feature type="domain" description="HTH merR-type" evidence="2">
    <location>
        <begin position="4"/>
        <end position="72"/>
    </location>
</feature>
<evidence type="ECO:0000259" key="2">
    <source>
        <dbReference type="Pfam" id="PF13411"/>
    </source>
</evidence>
<organism evidence="3 4">
    <name type="scientific">Isachenkonia alkalipeptolytica</name>
    <dbReference type="NCBI Taxonomy" id="2565777"/>
    <lineage>
        <taxon>Bacteria</taxon>
        <taxon>Bacillati</taxon>
        <taxon>Bacillota</taxon>
        <taxon>Clostridia</taxon>
        <taxon>Eubacteriales</taxon>
        <taxon>Clostridiaceae</taxon>
        <taxon>Isachenkonia</taxon>
    </lineage>
</organism>
<dbReference type="SUPFAM" id="SSF46955">
    <property type="entry name" value="Putative DNA-binding domain"/>
    <property type="match status" value="1"/>
</dbReference>
<dbReference type="Pfam" id="PF13411">
    <property type="entry name" value="MerR_1"/>
    <property type="match status" value="1"/>
</dbReference>